<geneLocation type="plasmid" evidence="1 2">
    <name>pDSJ05</name>
</geneLocation>
<keyword evidence="1" id="KW-0614">Plasmid</keyword>
<name>A0ABM6KCY1_PANSE</name>
<gene>
    <name evidence="1" type="ORF">DSJ_22840</name>
</gene>
<reference evidence="1 2" key="1">
    <citation type="submission" date="2016-10" db="EMBL/GenBank/DDBJ databases">
        <title>Complete Genome Assembly of Pantoea stewartii subsp. stewartii DC283, a Corn Pathogen.</title>
        <authorList>
            <person name="Duong D.A."/>
            <person name="Stevens A.M."/>
            <person name="Jensen R.V."/>
        </authorList>
    </citation>
    <scope>NUCLEOTIDE SEQUENCE [LARGE SCALE GENOMIC DNA]</scope>
    <source>
        <strain evidence="1 2">DC283</strain>
        <plasmid evidence="1 2">pDSJ05</plasmid>
    </source>
</reference>
<dbReference type="Proteomes" id="UP000192380">
    <property type="component" value="Plasmid pDSJ05"/>
</dbReference>
<protein>
    <submittedName>
        <fullName evidence="1">Uncharacterized protein</fullName>
    </submittedName>
</protein>
<organism evidence="1 2">
    <name type="scientific">Pantoea stewartii subsp. stewartii DC283</name>
    <dbReference type="NCBI Taxonomy" id="660596"/>
    <lineage>
        <taxon>Bacteria</taxon>
        <taxon>Pseudomonadati</taxon>
        <taxon>Pseudomonadota</taxon>
        <taxon>Gammaproteobacteria</taxon>
        <taxon>Enterobacterales</taxon>
        <taxon>Erwiniaceae</taxon>
        <taxon>Pantoea</taxon>
    </lineage>
</organism>
<accession>A0ABM6KCY1</accession>
<evidence type="ECO:0000313" key="1">
    <source>
        <dbReference type="EMBL" id="ARF52106.1"/>
    </source>
</evidence>
<proteinExistence type="predicted"/>
<sequence length="91" mass="10973">MFKRGQGSLSVYNKLITENRFFHIGKFLITIEFNRNIFIFLASIPYFRFSIFSDQIIKGLTCPYPFFLNPLKYFKFKFFILSSEFIPFITR</sequence>
<dbReference type="EMBL" id="CP017586">
    <property type="protein sequence ID" value="ARF52106.1"/>
    <property type="molecule type" value="Genomic_DNA"/>
</dbReference>
<evidence type="ECO:0000313" key="2">
    <source>
        <dbReference type="Proteomes" id="UP000192380"/>
    </source>
</evidence>
<keyword evidence="2" id="KW-1185">Reference proteome</keyword>